<proteinExistence type="predicted"/>
<name>A0A5C6X5P0_9DELT</name>
<comment type="caution">
    <text evidence="3">The sequence shown here is derived from an EMBL/GenBank/DDBJ whole genome shotgun (WGS) entry which is preliminary data.</text>
</comment>
<dbReference type="RefSeq" id="WP_146975520.1">
    <property type="nucleotide sequence ID" value="NZ_VOSL01000058.1"/>
</dbReference>
<feature type="signal peptide" evidence="2">
    <location>
        <begin position="1"/>
        <end position="19"/>
    </location>
</feature>
<organism evidence="3 4">
    <name type="scientific">Lujinxingia vulgaris</name>
    <dbReference type="NCBI Taxonomy" id="2600176"/>
    <lineage>
        <taxon>Bacteria</taxon>
        <taxon>Deltaproteobacteria</taxon>
        <taxon>Bradymonadales</taxon>
        <taxon>Lujinxingiaceae</taxon>
        <taxon>Lujinxingia</taxon>
    </lineage>
</organism>
<keyword evidence="2" id="KW-0732">Signal</keyword>
<accession>A0A5C6X5P0</accession>
<protein>
    <submittedName>
        <fullName evidence="3">Uncharacterized protein</fullName>
    </submittedName>
</protein>
<reference evidence="3 4" key="1">
    <citation type="submission" date="2019-08" db="EMBL/GenBank/DDBJ databases">
        <title>Bradymonadales sp. TMQ2.</title>
        <authorList>
            <person name="Liang Q."/>
        </authorList>
    </citation>
    <scope>NUCLEOTIDE SEQUENCE [LARGE SCALE GENOMIC DNA]</scope>
    <source>
        <strain evidence="3 4">TMQ2</strain>
    </source>
</reference>
<evidence type="ECO:0000313" key="4">
    <source>
        <dbReference type="Proteomes" id="UP000321046"/>
    </source>
</evidence>
<dbReference type="AlphaFoldDB" id="A0A5C6X5P0"/>
<feature type="compositionally biased region" description="Acidic residues" evidence="1">
    <location>
        <begin position="48"/>
        <end position="89"/>
    </location>
</feature>
<gene>
    <name evidence="3" type="ORF">FRC96_14815</name>
</gene>
<feature type="region of interest" description="Disordered" evidence="1">
    <location>
        <begin position="109"/>
        <end position="129"/>
    </location>
</feature>
<dbReference type="Proteomes" id="UP000321046">
    <property type="component" value="Unassembled WGS sequence"/>
</dbReference>
<dbReference type="EMBL" id="VOSL01000058">
    <property type="protein sequence ID" value="TXD34020.1"/>
    <property type="molecule type" value="Genomic_DNA"/>
</dbReference>
<evidence type="ECO:0000256" key="2">
    <source>
        <dbReference type="SAM" id="SignalP"/>
    </source>
</evidence>
<dbReference type="OrthoDB" id="5519157at2"/>
<evidence type="ECO:0000313" key="3">
    <source>
        <dbReference type="EMBL" id="TXD34020.1"/>
    </source>
</evidence>
<feature type="region of interest" description="Disordered" evidence="1">
    <location>
        <begin position="20"/>
        <end position="97"/>
    </location>
</feature>
<feature type="chain" id="PRO_5022754524" evidence="2">
    <location>
        <begin position="20"/>
        <end position="222"/>
    </location>
</feature>
<evidence type="ECO:0000256" key="1">
    <source>
        <dbReference type="SAM" id="MobiDB-lite"/>
    </source>
</evidence>
<dbReference type="PROSITE" id="PS51257">
    <property type="entry name" value="PROKAR_LIPOPROTEIN"/>
    <property type="match status" value="1"/>
</dbReference>
<sequence>MRREFWRMVAVALMCSVGAAGCAGDVDDPSDVGTIEDSGGDAGGDVAPDAEDPDAEEPDAEDPDAEEPDAEDPDAEEPDAEEPDADDPPSGDGTSCEQAIDVTEGGVLDAQTTVGGPENQDADGEGCPSGRVSGPELIYVVNPAEATSYRVRVEPNEVSFDPMIYVRSGCETSVCLAGTVFSGPGDAETLDFEAPGGEPSYIIVDGELLSEGSFRLEVTIAE</sequence>